<feature type="region of interest" description="Disordered" evidence="1">
    <location>
        <begin position="1"/>
        <end position="236"/>
    </location>
</feature>
<dbReference type="AlphaFoldDB" id="A0A2L0F461"/>
<feature type="compositionally biased region" description="Basic residues" evidence="1">
    <location>
        <begin position="33"/>
        <end position="49"/>
    </location>
</feature>
<feature type="compositionally biased region" description="Low complexity" evidence="1">
    <location>
        <begin position="219"/>
        <end position="232"/>
    </location>
</feature>
<evidence type="ECO:0000313" key="2">
    <source>
        <dbReference type="EMBL" id="AUX46317.1"/>
    </source>
</evidence>
<feature type="region of interest" description="Disordered" evidence="1">
    <location>
        <begin position="270"/>
        <end position="296"/>
    </location>
</feature>
<name>A0A2L0F461_SORCE</name>
<sequence length="296" mass="32028">MRRVSRRCHRERRLTGARRETPTTASPGPPPHPRGRRRGAGCWRARRPRPREATDRSRRSKGPPPRHSLRAPRGAPAIACARRGSLAPRAPWPRREARRRSTRRAACGAGPARRTRAAAGSRPEGASRYCERDASSLQDRERSSDVSRNERASGPRPRASPGQRAERARGPKGRRPGRPVGPSARRAPAASPTPDDLARLRCLRPAAVGAGSCARSRRVSSPSAREASAPVALESAQPPRICATCADPGQSAGAPWRPPEVGMLRTRRGILIGGSRGTAPAMRPDSARRRSRSSPT</sequence>
<feature type="compositionally biased region" description="Basic residues" evidence="1">
    <location>
        <begin position="1"/>
        <end position="12"/>
    </location>
</feature>
<protein>
    <submittedName>
        <fullName evidence="2">Uncharacterized protein</fullName>
    </submittedName>
</protein>
<reference evidence="2 3" key="1">
    <citation type="submission" date="2015-09" db="EMBL/GenBank/DDBJ databases">
        <title>Sorangium comparison.</title>
        <authorList>
            <person name="Zaburannyi N."/>
            <person name="Bunk B."/>
            <person name="Overmann J."/>
            <person name="Mueller R."/>
        </authorList>
    </citation>
    <scope>NUCLEOTIDE SEQUENCE [LARGE SCALE GENOMIC DNA]</scope>
    <source>
        <strain evidence="2 3">So ce26</strain>
    </source>
</reference>
<feature type="compositionally biased region" description="Low complexity" evidence="1">
    <location>
        <begin position="104"/>
        <end position="122"/>
    </location>
</feature>
<dbReference type="EMBL" id="CP012673">
    <property type="protein sequence ID" value="AUX46317.1"/>
    <property type="molecule type" value="Genomic_DNA"/>
</dbReference>
<dbReference type="Proteomes" id="UP000238348">
    <property type="component" value="Chromosome"/>
</dbReference>
<proteinExistence type="predicted"/>
<organism evidence="2 3">
    <name type="scientific">Sorangium cellulosum</name>
    <name type="common">Polyangium cellulosum</name>
    <dbReference type="NCBI Taxonomy" id="56"/>
    <lineage>
        <taxon>Bacteria</taxon>
        <taxon>Pseudomonadati</taxon>
        <taxon>Myxococcota</taxon>
        <taxon>Polyangia</taxon>
        <taxon>Polyangiales</taxon>
        <taxon>Polyangiaceae</taxon>
        <taxon>Sorangium</taxon>
    </lineage>
</organism>
<evidence type="ECO:0000313" key="3">
    <source>
        <dbReference type="Proteomes" id="UP000238348"/>
    </source>
</evidence>
<accession>A0A2L0F461</accession>
<feature type="compositionally biased region" description="Basic and acidic residues" evidence="1">
    <location>
        <begin position="129"/>
        <end position="153"/>
    </location>
</feature>
<evidence type="ECO:0000256" key="1">
    <source>
        <dbReference type="SAM" id="MobiDB-lite"/>
    </source>
</evidence>
<feature type="compositionally biased region" description="Low complexity" evidence="1">
    <location>
        <begin position="178"/>
        <end position="192"/>
    </location>
</feature>
<gene>
    <name evidence="2" type="ORF">SOCE26_078220</name>
</gene>